<protein>
    <submittedName>
        <fullName evidence="2">Uncharacterized protein</fullName>
    </submittedName>
</protein>
<proteinExistence type="predicted"/>
<keyword evidence="1" id="KW-0732">Signal</keyword>
<accession>A0A8T0II73</accession>
<sequence length="59" mass="6641">MPSLFLFPDLLCLSLNCKATTPEIHQPLIKSFKISLNFYILVCLKALRAARTCLNVFGI</sequence>
<dbReference type="Proteomes" id="UP000822688">
    <property type="component" value="Chromosome 3"/>
</dbReference>
<gene>
    <name evidence="2" type="ORF">KC19_3G038600</name>
</gene>
<evidence type="ECO:0000313" key="3">
    <source>
        <dbReference type="Proteomes" id="UP000822688"/>
    </source>
</evidence>
<organism evidence="2 3">
    <name type="scientific">Ceratodon purpureus</name>
    <name type="common">Fire moss</name>
    <name type="synonym">Dicranum purpureum</name>
    <dbReference type="NCBI Taxonomy" id="3225"/>
    <lineage>
        <taxon>Eukaryota</taxon>
        <taxon>Viridiplantae</taxon>
        <taxon>Streptophyta</taxon>
        <taxon>Embryophyta</taxon>
        <taxon>Bryophyta</taxon>
        <taxon>Bryophytina</taxon>
        <taxon>Bryopsida</taxon>
        <taxon>Dicranidae</taxon>
        <taxon>Pseudoditrichales</taxon>
        <taxon>Ditrichaceae</taxon>
        <taxon>Ceratodon</taxon>
    </lineage>
</organism>
<dbReference type="EMBL" id="CM026423">
    <property type="protein sequence ID" value="KAG0582163.1"/>
    <property type="molecule type" value="Genomic_DNA"/>
</dbReference>
<dbReference type="AlphaFoldDB" id="A0A8T0II73"/>
<feature type="chain" id="PRO_5035904150" evidence="1">
    <location>
        <begin position="20"/>
        <end position="59"/>
    </location>
</feature>
<reference evidence="2" key="1">
    <citation type="submission" date="2020-06" db="EMBL/GenBank/DDBJ databases">
        <title>WGS assembly of Ceratodon purpureus strain R40.</title>
        <authorList>
            <person name="Carey S.B."/>
            <person name="Jenkins J."/>
            <person name="Shu S."/>
            <person name="Lovell J.T."/>
            <person name="Sreedasyam A."/>
            <person name="Maumus F."/>
            <person name="Tiley G.P."/>
            <person name="Fernandez-Pozo N."/>
            <person name="Barry K."/>
            <person name="Chen C."/>
            <person name="Wang M."/>
            <person name="Lipzen A."/>
            <person name="Daum C."/>
            <person name="Saski C.A."/>
            <person name="Payton A.C."/>
            <person name="Mcbreen J.C."/>
            <person name="Conrad R.E."/>
            <person name="Kollar L.M."/>
            <person name="Olsson S."/>
            <person name="Huttunen S."/>
            <person name="Landis J.B."/>
            <person name="Wickett N.J."/>
            <person name="Johnson M.G."/>
            <person name="Rensing S.A."/>
            <person name="Grimwood J."/>
            <person name="Schmutz J."/>
            <person name="Mcdaniel S.F."/>
        </authorList>
    </citation>
    <scope>NUCLEOTIDE SEQUENCE</scope>
    <source>
        <strain evidence="2">R40</strain>
    </source>
</reference>
<name>A0A8T0II73_CERPU</name>
<evidence type="ECO:0000256" key="1">
    <source>
        <dbReference type="SAM" id="SignalP"/>
    </source>
</evidence>
<keyword evidence="3" id="KW-1185">Reference proteome</keyword>
<feature type="signal peptide" evidence="1">
    <location>
        <begin position="1"/>
        <end position="19"/>
    </location>
</feature>
<evidence type="ECO:0000313" key="2">
    <source>
        <dbReference type="EMBL" id="KAG0582163.1"/>
    </source>
</evidence>
<comment type="caution">
    <text evidence="2">The sequence shown here is derived from an EMBL/GenBank/DDBJ whole genome shotgun (WGS) entry which is preliminary data.</text>
</comment>